<name>A0A9R0TXF4_TRITD</name>
<dbReference type="Gramene" id="TRITD5Av1G187680.1">
    <property type="protein sequence ID" value="TRITD5Av1G187680.1"/>
    <property type="gene ID" value="TRITD5Av1G187680"/>
</dbReference>
<reference evidence="1 2" key="1">
    <citation type="submission" date="2017-09" db="EMBL/GenBank/DDBJ databases">
        <authorList>
            <consortium name="International Durum Wheat Genome Sequencing Consortium (IDWGSC)"/>
            <person name="Milanesi L."/>
        </authorList>
    </citation>
    <scope>NUCLEOTIDE SEQUENCE [LARGE SCALE GENOMIC DNA]</scope>
    <source>
        <strain evidence="2">cv. Svevo</strain>
    </source>
</reference>
<sequence>MEVKVLSSKIVKPRYAEGAPRPDTTEHVPSSVFDKITYHIQMAIIYAFQAPAPSTEDIERGLAQVLSVYRLFAGQVCAGPDGALGVLLNDHGARLVRRAWTGPRWSTSRRPSPRLWCCSCTRTWRATWRRWCRCS</sequence>
<proteinExistence type="predicted"/>
<dbReference type="AlphaFoldDB" id="A0A9R0TXF4"/>
<dbReference type="Gene3D" id="3.30.559.10">
    <property type="entry name" value="Chloramphenicol acetyltransferase-like domain"/>
    <property type="match status" value="1"/>
</dbReference>
<evidence type="ECO:0000313" key="1">
    <source>
        <dbReference type="EMBL" id="VAI20655.1"/>
    </source>
</evidence>
<accession>A0A9R0TXF4</accession>
<protein>
    <submittedName>
        <fullName evidence="1">Uncharacterized protein</fullName>
    </submittedName>
</protein>
<keyword evidence="2" id="KW-1185">Reference proteome</keyword>
<dbReference type="EMBL" id="LT934119">
    <property type="protein sequence ID" value="VAI20655.1"/>
    <property type="molecule type" value="Genomic_DNA"/>
</dbReference>
<dbReference type="GO" id="GO:0016747">
    <property type="term" value="F:acyltransferase activity, transferring groups other than amino-acyl groups"/>
    <property type="evidence" value="ECO:0007669"/>
    <property type="project" value="UniProtKB-ARBA"/>
</dbReference>
<organism evidence="1 2">
    <name type="scientific">Triticum turgidum subsp. durum</name>
    <name type="common">Durum wheat</name>
    <name type="synonym">Triticum durum</name>
    <dbReference type="NCBI Taxonomy" id="4567"/>
    <lineage>
        <taxon>Eukaryota</taxon>
        <taxon>Viridiplantae</taxon>
        <taxon>Streptophyta</taxon>
        <taxon>Embryophyta</taxon>
        <taxon>Tracheophyta</taxon>
        <taxon>Spermatophyta</taxon>
        <taxon>Magnoliopsida</taxon>
        <taxon>Liliopsida</taxon>
        <taxon>Poales</taxon>
        <taxon>Poaceae</taxon>
        <taxon>BOP clade</taxon>
        <taxon>Pooideae</taxon>
        <taxon>Triticodae</taxon>
        <taxon>Triticeae</taxon>
        <taxon>Triticinae</taxon>
        <taxon>Triticum</taxon>
    </lineage>
</organism>
<dbReference type="InterPro" id="IPR023213">
    <property type="entry name" value="CAT-like_dom_sf"/>
</dbReference>
<evidence type="ECO:0000313" key="2">
    <source>
        <dbReference type="Proteomes" id="UP000324705"/>
    </source>
</evidence>
<gene>
    <name evidence="1" type="ORF">TRITD_5Av1G187680</name>
</gene>
<dbReference type="Proteomes" id="UP000324705">
    <property type="component" value="Chromosome 5A"/>
</dbReference>
<dbReference type="Pfam" id="PF02458">
    <property type="entry name" value="Transferase"/>
    <property type="match status" value="1"/>
</dbReference>